<proteinExistence type="predicted"/>
<comment type="caution">
    <text evidence="1">The sequence shown here is derived from an EMBL/GenBank/DDBJ whole genome shotgun (WGS) entry which is preliminary data.</text>
</comment>
<evidence type="ECO:0000313" key="2">
    <source>
        <dbReference type="Proteomes" id="UP000655751"/>
    </source>
</evidence>
<sequence>MTAPPVLDELIGRRRAAATPQASVSTHRRTVVAAGMPNARNACDVQQAR</sequence>
<gene>
    <name evidence="1" type="ORF">IT779_05740</name>
</gene>
<dbReference type="RefSeq" id="WP_196148110.1">
    <property type="nucleotide sequence ID" value="NZ_JADMLG010000002.1"/>
</dbReference>
<dbReference type="Proteomes" id="UP000655751">
    <property type="component" value="Unassembled WGS sequence"/>
</dbReference>
<dbReference type="EMBL" id="JADMLG010000002">
    <property type="protein sequence ID" value="MBH0775786.1"/>
    <property type="molecule type" value="Genomic_DNA"/>
</dbReference>
<evidence type="ECO:0000313" key="1">
    <source>
        <dbReference type="EMBL" id="MBH0775786.1"/>
    </source>
</evidence>
<dbReference type="AlphaFoldDB" id="A0A931I801"/>
<reference evidence="1" key="1">
    <citation type="submission" date="2020-11" db="EMBL/GenBank/DDBJ databases">
        <title>Nocardia NEAU-351.nov., a novel actinomycete isolated from the cow dung.</title>
        <authorList>
            <person name="Zhang X."/>
        </authorList>
    </citation>
    <scope>NUCLEOTIDE SEQUENCE</scope>
    <source>
        <strain evidence="1">NEAU-351</strain>
    </source>
</reference>
<organism evidence="1 2">
    <name type="scientific">Nocardia bovistercoris</name>
    <dbReference type="NCBI Taxonomy" id="2785916"/>
    <lineage>
        <taxon>Bacteria</taxon>
        <taxon>Bacillati</taxon>
        <taxon>Actinomycetota</taxon>
        <taxon>Actinomycetes</taxon>
        <taxon>Mycobacteriales</taxon>
        <taxon>Nocardiaceae</taxon>
        <taxon>Nocardia</taxon>
    </lineage>
</organism>
<accession>A0A931I801</accession>
<keyword evidence="2" id="KW-1185">Reference proteome</keyword>
<name>A0A931I801_9NOCA</name>
<protein>
    <submittedName>
        <fullName evidence="1">Uncharacterized protein</fullName>
    </submittedName>
</protein>